<dbReference type="KEGG" id="ccos:Pan44_20550"/>
<sequence length="605" mass="65192">MSPRPTRLEIALVVAVFAAGFGLRAAVPARMAVEHFDEGVYASNLYTPDGRYPFQHLYAPPLLPFCLEWAAIFGGPQGVMWVNVVSGSLTLLVVWGMVRAWWGPPAAMAAMVLLAFNEFHIAYSRAALTDAMLGLWMTAGVWAGWRAVQSGGAGNIVAAGVLASLAWWTKYNGWLTLAITGAGTAGWIVFGGAGAIVASGRQPPDPQPSPSRSKKRVKSSAGSGPPLADAPKSGTVFGAAGVCLGRWGLTAGIAFLLWAPWLWELQKYGGYSAVAKNHAGYFTGLGQWWPNAVRQVAALAHDNRLLTKLSPFPALLFATVILSSQLIAFEWRRLSAEARSDGRAEGDPVSANVTARSRLRELSLWLAAAWLIGLTVAVPLYTPYPRLGLTWIFGVILGLACLMATWLLPADWNASTLNGPSPDPAPPQGRWKRLGVFFAAFVVMVGAYAAFTGSVRGPYPAWENRSGLQSVSAEIVARLRTESLPREVEGVRCALYVLAEPGLYFHLAAGQRDSPVGYLTLAAADFDMTRVGPNQTEVPLYVVVGPHADQAEADRLIAAGRLEVVAEFDYRPSDLVLLDSRPAWELPTTDKPVVERVRLLHVKRD</sequence>
<dbReference type="Proteomes" id="UP000315700">
    <property type="component" value="Chromosome"/>
</dbReference>
<dbReference type="GO" id="GO:0016020">
    <property type="term" value="C:membrane"/>
    <property type="evidence" value="ECO:0007669"/>
    <property type="project" value="InterPro"/>
</dbReference>
<keyword evidence="5 8" id="KW-1133">Transmembrane helix</keyword>
<evidence type="ECO:0000313" key="10">
    <source>
        <dbReference type="EMBL" id="QDT54028.1"/>
    </source>
</evidence>
<dbReference type="GO" id="GO:0006493">
    <property type="term" value="P:protein O-linked glycosylation"/>
    <property type="evidence" value="ECO:0007669"/>
    <property type="project" value="InterPro"/>
</dbReference>
<gene>
    <name evidence="10" type="ORF">Pan44_20550</name>
</gene>
<comment type="subcellular location">
    <subcellularLocation>
        <location evidence="1">Endomembrane system</location>
        <topology evidence="1">Multi-pass membrane protein</topology>
    </subcellularLocation>
</comment>
<evidence type="ECO:0000313" key="11">
    <source>
        <dbReference type="Proteomes" id="UP000315700"/>
    </source>
</evidence>
<feature type="domain" description="ArnT-like N-terminal" evidence="9">
    <location>
        <begin position="82"/>
        <end position="181"/>
    </location>
</feature>
<reference evidence="10 11" key="1">
    <citation type="submission" date="2019-02" db="EMBL/GenBank/DDBJ databases">
        <title>Deep-cultivation of Planctomycetes and their phenomic and genomic characterization uncovers novel biology.</title>
        <authorList>
            <person name="Wiegand S."/>
            <person name="Jogler M."/>
            <person name="Boedeker C."/>
            <person name="Pinto D."/>
            <person name="Vollmers J."/>
            <person name="Rivas-Marin E."/>
            <person name="Kohn T."/>
            <person name="Peeters S.H."/>
            <person name="Heuer A."/>
            <person name="Rast P."/>
            <person name="Oberbeckmann S."/>
            <person name="Bunk B."/>
            <person name="Jeske O."/>
            <person name="Meyerdierks A."/>
            <person name="Storesund J.E."/>
            <person name="Kallscheuer N."/>
            <person name="Luecker S."/>
            <person name="Lage O.M."/>
            <person name="Pohl T."/>
            <person name="Merkel B.J."/>
            <person name="Hornburger P."/>
            <person name="Mueller R.-W."/>
            <person name="Bruemmer F."/>
            <person name="Labrenz M."/>
            <person name="Spormann A.M."/>
            <person name="Op den Camp H."/>
            <person name="Overmann J."/>
            <person name="Amann R."/>
            <person name="Jetten M.S.M."/>
            <person name="Mascher T."/>
            <person name="Medema M.H."/>
            <person name="Devos D.P."/>
            <person name="Kaster A.-K."/>
            <person name="Ovreas L."/>
            <person name="Rohde M."/>
            <person name="Galperin M.Y."/>
            <person name="Jogler C."/>
        </authorList>
    </citation>
    <scope>NUCLEOTIDE SEQUENCE [LARGE SCALE GENOMIC DNA]</scope>
    <source>
        <strain evidence="10 11">Pan44</strain>
    </source>
</reference>
<dbReference type="GO" id="GO:0000030">
    <property type="term" value="F:mannosyltransferase activity"/>
    <property type="evidence" value="ECO:0007669"/>
    <property type="project" value="InterPro"/>
</dbReference>
<dbReference type="OrthoDB" id="207747at2"/>
<feature type="transmembrane region" description="Helical" evidence="8">
    <location>
        <begin position="388"/>
        <end position="408"/>
    </location>
</feature>
<keyword evidence="4 8" id="KW-0812">Transmembrane</keyword>
<name>A0A517SD29_9PLAN</name>
<evidence type="ECO:0000256" key="5">
    <source>
        <dbReference type="ARBA" id="ARBA00022989"/>
    </source>
</evidence>
<keyword evidence="6 8" id="KW-0472">Membrane</keyword>
<feature type="transmembrane region" description="Helical" evidence="8">
    <location>
        <begin position="236"/>
        <end position="259"/>
    </location>
</feature>
<keyword evidence="11" id="KW-1185">Reference proteome</keyword>
<feature type="transmembrane region" description="Helical" evidence="8">
    <location>
        <begin position="362"/>
        <end position="382"/>
    </location>
</feature>
<evidence type="ECO:0000256" key="7">
    <source>
        <dbReference type="SAM" id="MobiDB-lite"/>
    </source>
</evidence>
<proteinExistence type="predicted"/>
<protein>
    <submittedName>
        <fullName evidence="10">Dolichyl-phosphate-mannose-protein mannosyltransferase</fullName>
    </submittedName>
</protein>
<keyword evidence="2 10" id="KW-0328">Glycosyltransferase</keyword>
<evidence type="ECO:0000256" key="8">
    <source>
        <dbReference type="SAM" id="Phobius"/>
    </source>
</evidence>
<evidence type="ECO:0000256" key="1">
    <source>
        <dbReference type="ARBA" id="ARBA00004127"/>
    </source>
</evidence>
<dbReference type="InParanoid" id="A0A517SD29"/>
<dbReference type="GO" id="GO:0012505">
    <property type="term" value="C:endomembrane system"/>
    <property type="evidence" value="ECO:0007669"/>
    <property type="project" value="UniProtKB-SubCell"/>
</dbReference>
<evidence type="ECO:0000256" key="4">
    <source>
        <dbReference type="ARBA" id="ARBA00022692"/>
    </source>
</evidence>
<feature type="transmembrane region" description="Helical" evidence="8">
    <location>
        <begin position="434"/>
        <end position="451"/>
    </location>
</feature>
<feature type="region of interest" description="Disordered" evidence="7">
    <location>
        <begin position="200"/>
        <end position="229"/>
    </location>
</feature>
<feature type="transmembrane region" description="Helical" evidence="8">
    <location>
        <begin position="81"/>
        <end position="102"/>
    </location>
</feature>
<evidence type="ECO:0000256" key="6">
    <source>
        <dbReference type="ARBA" id="ARBA00023136"/>
    </source>
</evidence>
<keyword evidence="3 10" id="KW-0808">Transferase</keyword>
<dbReference type="InterPro" id="IPR003342">
    <property type="entry name" value="ArnT-like_N"/>
</dbReference>
<evidence type="ECO:0000256" key="2">
    <source>
        <dbReference type="ARBA" id="ARBA00022676"/>
    </source>
</evidence>
<dbReference type="RefSeq" id="WP_145029723.1">
    <property type="nucleotide sequence ID" value="NZ_CP036271.1"/>
</dbReference>
<organism evidence="10 11">
    <name type="scientific">Caulifigura coniformis</name>
    <dbReference type="NCBI Taxonomy" id="2527983"/>
    <lineage>
        <taxon>Bacteria</taxon>
        <taxon>Pseudomonadati</taxon>
        <taxon>Planctomycetota</taxon>
        <taxon>Planctomycetia</taxon>
        <taxon>Planctomycetales</taxon>
        <taxon>Planctomycetaceae</taxon>
        <taxon>Caulifigura</taxon>
    </lineage>
</organism>
<evidence type="ECO:0000256" key="3">
    <source>
        <dbReference type="ARBA" id="ARBA00022679"/>
    </source>
</evidence>
<dbReference type="Pfam" id="PF02366">
    <property type="entry name" value="PMT"/>
    <property type="match status" value="1"/>
</dbReference>
<dbReference type="EMBL" id="CP036271">
    <property type="protein sequence ID" value="QDT54028.1"/>
    <property type="molecule type" value="Genomic_DNA"/>
</dbReference>
<evidence type="ECO:0000259" key="9">
    <source>
        <dbReference type="Pfam" id="PF02366"/>
    </source>
</evidence>
<dbReference type="AlphaFoldDB" id="A0A517SD29"/>
<accession>A0A517SD29</accession>
<feature type="transmembrane region" description="Helical" evidence="8">
    <location>
        <begin position="174"/>
        <end position="198"/>
    </location>
</feature>
<feature type="transmembrane region" description="Helical" evidence="8">
    <location>
        <begin position="152"/>
        <end position="168"/>
    </location>
</feature>